<evidence type="ECO:0000313" key="2">
    <source>
        <dbReference type="Proteomes" id="UP000215433"/>
    </source>
</evidence>
<dbReference type="RefSeq" id="WP_158214078.1">
    <property type="nucleotide sequence ID" value="NZ_NEWD01000002.1"/>
</dbReference>
<organism evidence="1 2">
    <name type="scientific">Bifidobacterium vansinderenii</name>
    <dbReference type="NCBI Taxonomy" id="1984871"/>
    <lineage>
        <taxon>Bacteria</taxon>
        <taxon>Bacillati</taxon>
        <taxon>Actinomycetota</taxon>
        <taxon>Actinomycetes</taxon>
        <taxon>Bifidobacteriales</taxon>
        <taxon>Bifidobacteriaceae</taxon>
        <taxon>Bifidobacterium</taxon>
    </lineage>
</organism>
<sequence>MATQIDSTTIITRLATRIADLEIQHAIDQETIHQLTEQNNTGEDD</sequence>
<evidence type="ECO:0000313" key="1">
    <source>
        <dbReference type="EMBL" id="OXN01666.1"/>
    </source>
</evidence>
<gene>
    <name evidence="1" type="ORF">Tam10B_0108</name>
</gene>
<name>A0A229W1F9_9BIFI</name>
<dbReference type="AlphaFoldDB" id="A0A229W1F9"/>
<dbReference type="EMBL" id="NEWD01000002">
    <property type="protein sequence ID" value="OXN01666.1"/>
    <property type="molecule type" value="Genomic_DNA"/>
</dbReference>
<protein>
    <submittedName>
        <fullName evidence="1">Uncharacterized protein</fullName>
    </submittedName>
</protein>
<dbReference type="Proteomes" id="UP000215433">
    <property type="component" value="Unassembled WGS sequence"/>
</dbReference>
<accession>A0A229W1F9</accession>
<proteinExistence type="predicted"/>
<comment type="caution">
    <text evidence="1">The sequence shown here is derived from an EMBL/GenBank/DDBJ whole genome shotgun (WGS) entry which is preliminary data.</text>
</comment>
<reference evidence="1 2" key="1">
    <citation type="submission" date="2017-05" db="EMBL/GenBank/DDBJ databases">
        <title>Bifidobacterium vansinderenii sp. nov.</title>
        <authorList>
            <person name="Lugli G.A."/>
            <person name="Duranti S."/>
            <person name="Mangifesta M."/>
        </authorList>
    </citation>
    <scope>NUCLEOTIDE SEQUENCE [LARGE SCALE GENOMIC DNA]</scope>
    <source>
        <strain evidence="1 2">Tam10B</strain>
    </source>
</reference>
<keyword evidence="2" id="KW-1185">Reference proteome</keyword>